<evidence type="ECO:0000256" key="1">
    <source>
        <dbReference type="SAM" id="MobiDB-lite"/>
    </source>
</evidence>
<reference evidence="2 3" key="1">
    <citation type="submission" date="2023-10" db="EMBL/GenBank/DDBJ databases">
        <title>Development of a sustainable strategy for remediation of hydrocarbon-contaminated territories based on the waste exchange concept.</title>
        <authorList>
            <person name="Krivoruchko A."/>
        </authorList>
    </citation>
    <scope>NUCLEOTIDE SEQUENCE [LARGE SCALE GENOMIC DNA]</scope>
    <source>
        <strain evidence="2 3">IEGM 1327</strain>
    </source>
</reference>
<feature type="region of interest" description="Disordered" evidence="1">
    <location>
        <begin position="87"/>
        <end position="125"/>
    </location>
</feature>
<gene>
    <name evidence="2" type="ORF">R3P93_13360</name>
</gene>
<feature type="compositionally biased region" description="Basic and acidic residues" evidence="1">
    <location>
        <begin position="116"/>
        <end position="125"/>
    </location>
</feature>
<organism evidence="2 3">
    <name type="scientific">Rhodococcus cerastii</name>
    <dbReference type="NCBI Taxonomy" id="908616"/>
    <lineage>
        <taxon>Bacteria</taxon>
        <taxon>Bacillati</taxon>
        <taxon>Actinomycetota</taxon>
        <taxon>Actinomycetes</taxon>
        <taxon>Mycobacteriales</taxon>
        <taxon>Nocardiaceae</taxon>
        <taxon>Rhodococcus</taxon>
    </lineage>
</organism>
<dbReference type="RefSeq" id="WP_317533275.1">
    <property type="nucleotide sequence ID" value="NZ_JAWLKF010000006.1"/>
</dbReference>
<accession>A0ABU4D1F3</accession>
<name>A0ABU4D1F3_9NOCA</name>
<dbReference type="Proteomes" id="UP001186104">
    <property type="component" value="Unassembled WGS sequence"/>
</dbReference>
<sequence length="125" mass="13613">MFDSAFDELGVKVQRAQSVVREIRGVGRVSGITVEVDAENRLVALHHPDADVILAAYRAALLDKQPQVDEAMQAVLSHPDAQAVTSFVGTHNPGGQADPVQSGQSVEEDDTYFENFKQDPLGRNR</sequence>
<dbReference type="EMBL" id="JAWLKF010000006">
    <property type="protein sequence ID" value="MDV6303548.1"/>
    <property type="molecule type" value="Genomic_DNA"/>
</dbReference>
<evidence type="ECO:0000313" key="2">
    <source>
        <dbReference type="EMBL" id="MDV6303548.1"/>
    </source>
</evidence>
<evidence type="ECO:0008006" key="4">
    <source>
        <dbReference type="Google" id="ProtNLM"/>
    </source>
</evidence>
<protein>
    <recommendedName>
        <fullName evidence="4">YbaB/EbfC DNA-binding family protein</fullName>
    </recommendedName>
</protein>
<keyword evidence="3" id="KW-1185">Reference proteome</keyword>
<comment type="caution">
    <text evidence="2">The sequence shown here is derived from an EMBL/GenBank/DDBJ whole genome shotgun (WGS) entry which is preliminary data.</text>
</comment>
<evidence type="ECO:0000313" key="3">
    <source>
        <dbReference type="Proteomes" id="UP001186104"/>
    </source>
</evidence>
<proteinExistence type="predicted"/>